<keyword evidence="9 11" id="KW-0501">Molybdenum cofactor biosynthesis</keyword>
<dbReference type="EMBL" id="RIZI01000155">
    <property type="protein sequence ID" value="RNF63760.1"/>
    <property type="molecule type" value="Genomic_DNA"/>
</dbReference>
<comment type="caution">
    <text evidence="13">The sequence shown here is derived from an EMBL/GenBank/DDBJ whole genome shotgun (WGS) entry which is preliminary data.</text>
</comment>
<dbReference type="GO" id="GO:0006777">
    <property type="term" value="P:Mo-molybdopterin cofactor biosynthetic process"/>
    <property type="evidence" value="ECO:0007669"/>
    <property type="project" value="UniProtKB-UniRule"/>
</dbReference>
<dbReference type="Gene3D" id="2.170.190.11">
    <property type="entry name" value="Molybdopterin biosynthesis moea protein, domain 3"/>
    <property type="match status" value="1"/>
</dbReference>
<evidence type="ECO:0000256" key="5">
    <source>
        <dbReference type="ARBA" id="ARBA00022505"/>
    </source>
</evidence>
<comment type="pathway">
    <text evidence="3 11">Cofactor biosynthesis; molybdopterin biosynthesis.</text>
</comment>
<evidence type="ECO:0000256" key="8">
    <source>
        <dbReference type="ARBA" id="ARBA00022842"/>
    </source>
</evidence>
<dbReference type="InterPro" id="IPR036425">
    <property type="entry name" value="MoaB/Mog-like_dom_sf"/>
</dbReference>
<dbReference type="InterPro" id="IPR008284">
    <property type="entry name" value="MoCF_biosynth_CS"/>
</dbReference>
<sequence length="412" mass="43388">MAHCGSDNEHDPNARSVTAATTAILAASLPVQDRESLPLYAALDRVLAEDVLAPADVPAWPNSAMDGYALRSEDLGSARRVIGKAFAGHPFTGRVGPGECVRIMTGAVLPEGADAVLIQEQAEIHADMVTPSAPVAAKANVRFAGEDLRQGAIAFPAGTLLRPARLGVLAALGVSEVSVYRRLRVAFFSTGDELRPLGATLGSGQIYDSNRYTLHAMLSRLDCEVFDLGRVADEPAALEAALQQAAGMADMVITTGGVSVGDADYISGLLQSLGQVNFWKINMKPGRPLAFGQLGAATFFGLPGNPVSMIVTFYQFVRPAILKRMGSLGPWLPLTLRLPLAEALRKKPGRTDFQRGRLLRSETGLQVAGVGAQSSHILSGMAHADCFIVLPAESAGAAAGEWVDVQILEGLV</sequence>
<dbReference type="AlphaFoldDB" id="A0A3M8RBT5"/>
<keyword evidence="7 11" id="KW-0479">Metal-binding</keyword>
<dbReference type="PANTHER" id="PTHR10192">
    <property type="entry name" value="MOLYBDOPTERIN BIOSYNTHESIS PROTEIN"/>
    <property type="match status" value="1"/>
</dbReference>
<keyword evidence="6 11" id="KW-0808">Transferase</keyword>
<dbReference type="GO" id="GO:0061599">
    <property type="term" value="F:molybdopterin molybdotransferase activity"/>
    <property type="evidence" value="ECO:0007669"/>
    <property type="project" value="UniProtKB-UniRule"/>
</dbReference>
<organism evidence="13">
    <name type="scientific">Acidithiobacillus sulfuriphilus</name>
    <dbReference type="NCBI Taxonomy" id="1867749"/>
    <lineage>
        <taxon>Bacteria</taxon>
        <taxon>Pseudomonadati</taxon>
        <taxon>Pseudomonadota</taxon>
        <taxon>Acidithiobacillia</taxon>
        <taxon>Acidithiobacillales</taxon>
        <taxon>Acidithiobacillaceae</taxon>
        <taxon>Acidithiobacillus</taxon>
    </lineage>
</organism>
<dbReference type="InterPro" id="IPR001453">
    <property type="entry name" value="MoaB/Mog_dom"/>
</dbReference>
<dbReference type="NCBIfam" id="NF045515">
    <property type="entry name" value="Glp_gephyrin"/>
    <property type="match status" value="1"/>
</dbReference>
<dbReference type="GO" id="GO:0046872">
    <property type="term" value="F:metal ion binding"/>
    <property type="evidence" value="ECO:0007669"/>
    <property type="project" value="UniProtKB-UniRule"/>
</dbReference>
<dbReference type="InterPro" id="IPR036135">
    <property type="entry name" value="MoeA_linker/N_sf"/>
</dbReference>
<dbReference type="FunFam" id="3.40.980.10:FF:000004">
    <property type="entry name" value="Molybdopterin molybdenumtransferase"/>
    <property type="match status" value="1"/>
</dbReference>
<name>A0A3M8RBT5_9PROT</name>
<protein>
    <recommendedName>
        <fullName evidence="11">Molybdopterin molybdenumtransferase</fullName>
        <ecNumber evidence="11">2.10.1.1</ecNumber>
    </recommendedName>
</protein>
<dbReference type="InterPro" id="IPR005110">
    <property type="entry name" value="MoeA_linker/N"/>
</dbReference>
<dbReference type="EC" id="2.10.1.1" evidence="11"/>
<evidence type="ECO:0000259" key="12">
    <source>
        <dbReference type="SMART" id="SM00852"/>
    </source>
</evidence>
<dbReference type="InterPro" id="IPR005111">
    <property type="entry name" value="MoeA_C_domain_IV"/>
</dbReference>
<dbReference type="Gene3D" id="2.40.340.10">
    <property type="entry name" value="MoeA, C-terminal, domain IV"/>
    <property type="match status" value="1"/>
</dbReference>
<dbReference type="Gene3D" id="3.90.105.10">
    <property type="entry name" value="Molybdopterin biosynthesis moea protein, domain 2"/>
    <property type="match status" value="1"/>
</dbReference>
<evidence type="ECO:0000256" key="6">
    <source>
        <dbReference type="ARBA" id="ARBA00022679"/>
    </source>
</evidence>
<comment type="similarity">
    <text evidence="4 11">Belongs to the MoeA family.</text>
</comment>
<gene>
    <name evidence="13" type="ORF">EC580_06420</name>
</gene>
<evidence type="ECO:0000256" key="2">
    <source>
        <dbReference type="ARBA" id="ARBA00002901"/>
    </source>
</evidence>
<keyword evidence="8 11" id="KW-0460">Magnesium</keyword>
<dbReference type="PROSITE" id="PS01079">
    <property type="entry name" value="MOCF_BIOSYNTHESIS_2"/>
    <property type="match status" value="1"/>
</dbReference>
<dbReference type="SUPFAM" id="SSF53218">
    <property type="entry name" value="Molybdenum cofactor biosynthesis proteins"/>
    <property type="match status" value="1"/>
</dbReference>
<comment type="catalytic activity">
    <reaction evidence="10">
        <text>adenylyl-molybdopterin + molybdate = Mo-molybdopterin + AMP + H(+)</text>
        <dbReference type="Rhea" id="RHEA:35047"/>
        <dbReference type="ChEBI" id="CHEBI:15378"/>
        <dbReference type="ChEBI" id="CHEBI:36264"/>
        <dbReference type="ChEBI" id="CHEBI:62727"/>
        <dbReference type="ChEBI" id="CHEBI:71302"/>
        <dbReference type="ChEBI" id="CHEBI:456215"/>
        <dbReference type="EC" id="2.10.1.1"/>
    </reaction>
</comment>
<proteinExistence type="inferred from homology"/>
<dbReference type="GO" id="GO:0005829">
    <property type="term" value="C:cytosol"/>
    <property type="evidence" value="ECO:0007669"/>
    <property type="project" value="TreeGrafter"/>
</dbReference>
<dbReference type="RefSeq" id="WP_123103323.1">
    <property type="nucleotide sequence ID" value="NZ_CP127527.1"/>
</dbReference>
<dbReference type="Pfam" id="PF03453">
    <property type="entry name" value="MoeA_N"/>
    <property type="match status" value="1"/>
</dbReference>
<comment type="function">
    <text evidence="2 11">Catalyzes the insertion of molybdate into adenylated molybdopterin with the concomitant release of AMP.</text>
</comment>
<dbReference type="NCBIfam" id="TIGR00177">
    <property type="entry name" value="molyb_syn"/>
    <property type="match status" value="1"/>
</dbReference>
<feature type="domain" description="MoaB/Mog" evidence="12">
    <location>
        <begin position="186"/>
        <end position="323"/>
    </location>
</feature>
<evidence type="ECO:0000256" key="10">
    <source>
        <dbReference type="ARBA" id="ARBA00047317"/>
    </source>
</evidence>
<comment type="cofactor">
    <cofactor evidence="1 11">
        <name>Mg(2+)</name>
        <dbReference type="ChEBI" id="CHEBI:18420"/>
    </cofactor>
</comment>
<dbReference type="UniPathway" id="UPA00344"/>
<dbReference type="FunFam" id="2.170.190.11:FF:000001">
    <property type="entry name" value="Molybdopterin molybdenumtransferase"/>
    <property type="match status" value="1"/>
</dbReference>
<keyword evidence="5 11" id="KW-0500">Molybdenum</keyword>
<dbReference type="OrthoDB" id="9804758at2"/>
<dbReference type="PANTHER" id="PTHR10192:SF5">
    <property type="entry name" value="GEPHYRIN"/>
    <property type="match status" value="1"/>
</dbReference>
<evidence type="ECO:0000256" key="1">
    <source>
        <dbReference type="ARBA" id="ARBA00001946"/>
    </source>
</evidence>
<dbReference type="SUPFAM" id="SSF63867">
    <property type="entry name" value="MoeA C-terminal domain-like"/>
    <property type="match status" value="1"/>
</dbReference>
<dbReference type="InterPro" id="IPR038987">
    <property type="entry name" value="MoeA-like"/>
</dbReference>
<evidence type="ECO:0000256" key="4">
    <source>
        <dbReference type="ARBA" id="ARBA00010763"/>
    </source>
</evidence>
<dbReference type="Gene3D" id="3.40.980.10">
    <property type="entry name" value="MoaB/Mog-like domain"/>
    <property type="match status" value="1"/>
</dbReference>
<dbReference type="Pfam" id="PF00994">
    <property type="entry name" value="MoCF_biosynth"/>
    <property type="match status" value="1"/>
</dbReference>
<evidence type="ECO:0000256" key="7">
    <source>
        <dbReference type="ARBA" id="ARBA00022723"/>
    </source>
</evidence>
<dbReference type="CDD" id="cd00887">
    <property type="entry name" value="MoeA"/>
    <property type="match status" value="1"/>
</dbReference>
<reference evidence="13" key="1">
    <citation type="submission" date="2018-10" db="EMBL/GenBank/DDBJ databases">
        <title>Acidithiobacillus sulfuriphilus sp. nov.: an extremely acidophilic sulfur-oxidizing chemolithotroph isolated from a neutral pH environment.</title>
        <authorList>
            <person name="Falagan C."/>
            <person name="Moya-Beltran A."/>
            <person name="Quatrini R."/>
            <person name="Johnson D.B."/>
        </authorList>
    </citation>
    <scope>NUCLEOTIDE SEQUENCE [LARGE SCALE GENOMIC DNA]</scope>
    <source>
        <strain evidence="13">CJ-2</strain>
    </source>
</reference>
<evidence type="ECO:0000256" key="3">
    <source>
        <dbReference type="ARBA" id="ARBA00005046"/>
    </source>
</evidence>
<dbReference type="SMART" id="SM00852">
    <property type="entry name" value="MoCF_biosynth"/>
    <property type="match status" value="1"/>
</dbReference>
<accession>A0A3M8RBT5</accession>
<evidence type="ECO:0000256" key="9">
    <source>
        <dbReference type="ARBA" id="ARBA00023150"/>
    </source>
</evidence>
<evidence type="ECO:0000256" key="11">
    <source>
        <dbReference type="RuleBase" id="RU365090"/>
    </source>
</evidence>
<dbReference type="SUPFAM" id="SSF63882">
    <property type="entry name" value="MoeA N-terminal region -like"/>
    <property type="match status" value="1"/>
</dbReference>
<dbReference type="Pfam" id="PF03454">
    <property type="entry name" value="MoeA_C"/>
    <property type="match status" value="1"/>
</dbReference>
<dbReference type="InterPro" id="IPR036688">
    <property type="entry name" value="MoeA_C_domain_IV_sf"/>
</dbReference>
<evidence type="ECO:0000313" key="13">
    <source>
        <dbReference type="EMBL" id="RNF63760.1"/>
    </source>
</evidence>